<keyword evidence="9" id="KW-1185">Reference proteome</keyword>
<evidence type="ECO:0000259" key="7">
    <source>
        <dbReference type="Pfam" id="PF09349"/>
    </source>
</evidence>
<accession>A0A9X2W4N3</accession>
<proteinExistence type="predicted"/>
<evidence type="ECO:0000256" key="5">
    <source>
        <dbReference type="ARBA" id="ARBA00022793"/>
    </source>
</evidence>
<dbReference type="InterPro" id="IPR017595">
    <property type="entry name" value="OHCU_decarboxylase-2"/>
</dbReference>
<organism evidence="8 9">
    <name type="scientific">Dryocola boscaweniae</name>
    <dbReference type="NCBI Taxonomy" id="2925397"/>
    <lineage>
        <taxon>Bacteria</taxon>
        <taxon>Pseudomonadati</taxon>
        <taxon>Pseudomonadota</taxon>
        <taxon>Gammaproteobacteria</taxon>
        <taxon>Enterobacterales</taxon>
        <taxon>Enterobacteriaceae</taxon>
        <taxon>Dryocola</taxon>
    </lineage>
</organism>
<dbReference type="GO" id="GO:0006144">
    <property type="term" value="P:purine nucleobase metabolic process"/>
    <property type="evidence" value="ECO:0007669"/>
    <property type="project" value="UniProtKB-KW"/>
</dbReference>
<dbReference type="NCBIfam" id="NF010372">
    <property type="entry name" value="PRK13798.1"/>
    <property type="match status" value="1"/>
</dbReference>
<gene>
    <name evidence="8" type="primary">uraD</name>
    <name evidence="8" type="ORF">MUA00_04170</name>
</gene>
<dbReference type="InterPro" id="IPR036778">
    <property type="entry name" value="OHCU_decarboxylase_sf"/>
</dbReference>
<dbReference type="GO" id="GO:0051997">
    <property type="term" value="F:2-oxo-4-hydroxy-4-carboxy-5-ureidoimidazoline decarboxylase activity"/>
    <property type="evidence" value="ECO:0007669"/>
    <property type="project" value="UniProtKB-EC"/>
</dbReference>
<dbReference type="NCBIfam" id="TIGR03180">
    <property type="entry name" value="UraD_2"/>
    <property type="match status" value="1"/>
</dbReference>
<dbReference type="AlphaFoldDB" id="A0A9X2W4N3"/>
<dbReference type="InterPro" id="IPR018020">
    <property type="entry name" value="OHCU_decarboxylase"/>
</dbReference>
<dbReference type="GO" id="GO:0019628">
    <property type="term" value="P:urate catabolic process"/>
    <property type="evidence" value="ECO:0007669"/>
    <property type="project" value="TreeGrafter"/>
</dbReference>
<feature type="domain" description="Oxo-4-hydroxy-4-carboxy-5-ureidoimidazoline decarboxylase" evidence="7">
    <location>
        <begin position="3"/>
        <end position="143"/>
    </location>
</feature>
<protein>
    <recommendedName>
        <fullName evidence="3">2-oxo-4-hydroxy-4-carboxy-5-ureidoimidazoline decarboxylase</fullName>
        <ecNumber evidence="3">4.1.1.97</ecNumber>
    </recommendedName>
</protein>
<reference evidence="8" key="1">
    <citation type="submission" date="2022-03" db="EMBL/GenBank/DDBJ databases">
        <title>Proposal of a novel genus Dryocolo and two novel species.</title>
        <authorList>
            <person name="Maddock D.W."/>
            <person name="Brady C.L."/>
            <person name="Denman S."/>
            <person name="Arnold D."/>
        </authorList>
    </citation>
    <scope>NUCLEOTIDE SEQUENCE</scope>
    <source>
        <strain evidence="8">H6W4</strain>
    </source>
</reference>
<evidence type="ECO:0000313" key="8">
    <source>
        <dbReference type="EMBL" id="MCT4701003.1"/>
    </source>
</evidence>
<dbReference type="Gene3D" id="1.10.3330.10">
    <property type="entry name" value="Oxo-4-hydroxy-4-carboxy-5-ureidoimidazoline decarboxylase"/>
    <property type="match status" value="1"/>
</dbReference>
<evidence type="ECO:0000256" key="6">
    <source>
        <dbReference type="ARBA" id="ARBA00023239"/>
    </source>
</evidence>
<evidence type="ECO:0000313" key="9">
    <source>
        <dbReference type="Proteomes" id="UP001150641"/>
    </source>
</evidence>
<dbReference type="PANTHER" id="PTHR43466">
    <property type="entry name" value="2-OXO-4-HYDROXY-4-CARBOXY-5-UREIDOIMIDAZOLINE DECARBOXYLASE-RELATED"/>
    <property type="match status" value="1"/>
</dbReference>
<keyword evidence="5" id="KW-0210">Decarboxylase</keyword>
<evidence type="ECO:0000256" key="1">
    <source>
        <dbReference type="ARBA" id="ARBA00001163"/>
    </source>
</evidence>
<dbReference type="EMBL" id="JALHAP010000071">
    <property type="protein sequence ID" value="MCT4701003.1"/>
    <property type="molecule type" value="Genomic_DNA"/>
</dbReference>
<dbReference type="Pfam" id="PF09349">
    <property type="entry name" value="OHCU_decarbox"/>
    <property type="match status" value="1"/>
</dbReference>
<comment type="caution">
    <text evidence="8">The sequence shown here is derived from an EMBL/GenBank/DDBJ whole genome shotgun (WGS) entry which is preliminary data.</text>
</comment>
<name>A0A9X2W4N3_9ENTR</name>
<comment type="pathway">
    <text evidence="2">Purine metabolism; urate degradation; (S)-allantoin from urate: step 3/3.</text>
</comment>
<keyword evidence="4" id="KW-0659">Purine metabolism</keyword>
<dbReference type="SUPFAM" id="SSF158694">
    <property type="entry name" value="UraD-Like"/>
    <property type="match status" value="1"/>
</dbReference>
<evidence type="ECO:0000256" key="4">
    <source>
        <dbReference type="ARBA" id="ARBA00022631"/>
    </source>
</evidence>
<dbReference type="Proteomes" id="UP001150641">
    <property type="component" value="Unassembled WGS sequence"/>
</dbReference>
<dbReference type="PANTHER" id="PTHR43466:SF1">
    <property type="entry name" value="2-OXO-4-HYDROXY-4-CARBOXY-5-UREIDOIMIDAZOLINE DECARBOXYLASE-RELATED"/>
    <property type="match status" value="1"/>
</dbReference>
<keyword evidence="6 8" id="KW-0456">Lyase</keyword>
<sequence length="147" mass="16203">MSPCVALPEWTKNVVAQRPYDSLRALTESAAQLTQAWNRNDLLLALSTHPRIGEKAQGSSKEAVLSQGEQSAVNTRNSALSLALVQGNAEYEARFGHVFLIRAKGRSGEEILAELQRRLHNSPAKEEAEALEQLRQITLLRLEGVFA</sequence>
<dbReference type="EC" id="4.1.1.97" evidence="3"/>
<evidence type="ECO:0000256" key="2">
    <source>
        <dbReference type="ARBA" id="ARBA00004754"/>
    </source>
</evidence>
<comment type="catalytic activity">
    <reaction evidence="1">
        <text>5-hydroxy-2-oxo-4-ureido-2,5-dihydro-1H-imidazole-5-carboxylate + H(+) = (S)-allantoin + CO2</text>
        <dbReference type="Rhea" id="RHEA:26301"/>
        <dbReference type="ChEBI" id="CHEBI:15378"/>
        <dbReference type="ChEBI" id="CHEBI:15678"/>
        <dbReference type="ChEBI" id="CHEBI:16526"/>
        <dbReference type="ChEBI" id="CHEBI:58639"/>
        <dbReference type="EC" id="4.1.1.97"/>
    </reaction>
</comment>
<evidence type="ECO:0000256" key="3">
    <source>
        <dbReference type="ARBA" id="ARBA00012257"/>
    </source>
</evidence>